<dbReference type="PROSITE" id="PS50009">
    <property type="entry name" value="RASGEF_CAT"/>
    <property type="match status" value="1"/>
</dbReference>
<dbReference type="STRING" id="1448321.A0A317WPP5"/>
<evidence type="ECO:0000259" key="6">
    <source>
        <dbReference type="PROSITE" id="PS50002"/>
    </source>
</evidence>
<organism evidence="9 10">
    <name type="scientific">Aspergillus heteromorphus CBS 117.55</name>
    <dbReference type="NCBI Taxonomy" id="1448321"/>
    <lineage>
        <taxon>Eukaryota</taxon>
        <taxon>Fungi</taxon>
        <taxon>Dikarya</taxon>
        <taxon>Ascomycota</taxon>
        <taxon>Pezizomycotina</taxon>
        <taxon>Eurotiomycetes</taxon>
        <taxon>Eurotiomycetidae</taxon>
        <taxon>Eurotiales</taxon>
        <taxon>Aspergillaceae</taxon>
        <taxon>Aspergillus</taxon>
        <taxon>Aspergillus subgen. Circumdati</taxon>
    </lineage>
</organism>
<evidence type="ECO:0000256" key="1">
    <source>
        <dbReference type="ARBA" id="ARBA00022443"/>
    </source>
</evidence>
<dbReference type="OrthoDB" id="546434at2759"/>
<feature type="domain" description="N-terminal Ras-GEF" evidence="8">
    <location>
        <begin position="725"/>
        <end position="845"/>
    </location>
</feature>
<dbReference type="InterPro" id="IPR001895">
    <property type="entry name" value="RASGEF_cat_dom"/>
</dbReference>
<dbReference type="SUPFAM" id="SSF50044">
    <property type="entry name" value="SH3-domain"/>
    <property type="match status" value="1"/>
</dbReference>
<feature type="domain" description="SH3" evidence="6">
    <location>
        <begin position="57"/>
        <end position="123"/>
    </location>
</feature>
<feature type="compositionally biased region" description="Polar residues" evidence="5">
    <location>
        <begin position="555"/>
        <end position="567"/>
    </location>
</feature>
<feature type="region of interest" description="Disordered" evidence="5">
    <location>
        <begin position="625"/>
        <end position="688"/>
    </location>
</feature>
<dbReference type="Gene3D" id="2.30.30.40">
    <property type="entry name" value="SH3 Domains"/>
    <property type="match status" value="1"/>
</dbReference>
<evidence type="ECO:0000256" key="2">
    <source>
        <dbReference type="ARBA" id="ARBA00022658"/>
    </source>
</evidence>
<gene>
    <name evidence="9" type="ORF">BO70DRAFT_224527</name>
</gene>
<keyword evidence="2 3" id="KW-0344">Guanine-nucleotide releasing factor</keyword>
<evidence type="ECO:0000256" key="4">
    <source>
        <dbReference type="PROSITE-ProRule" id="PRU00192"/>
    </source>
</evidence>
<dbReference type="PANTHER" id="PTHR23113">
    <property type="entry name" value="GUANINE NUCLEOTIDE EXCHANGE FACTOR"/>
    <property type="match status" value="1"/>
</dbReference>
<evidence type="ECO:0000313" key="10">
    <source>
        <dbReference type="Proteomes" id="UP000247233"/>
    </source>
</evidence>
<dbReference type="CDD" id="cd00155">
    <property type="entry name" value="RasGEF"/>
    <property type="match status" value="1"/>
</dbReference>
<dbReference type="Proteomes" id="UP000247233">
    <property type="component" value="Unassembled WGS sequence"/>
</dbReference>
<feature type="domain" description="Ras-GEF" evidence="7">
    <location>
        <begin position="905"/>
        <end position="1148"/>
    </location>
</feature>
<dbReference type="GO" id="GO:0007265">
    <property type="term" value="P:Ras protein signal transduction"/>
    <property type="evidence" value="ECO:0007669"/>
    <property type="project" value="TreeGrafter"/>
</dbReference>
<feature type="compositionally biased region" description="Polar residues" evidence="5">
    <location>
        <begin position="651"/>
        <end position="662"/>
    </location>
</feature>
<dbReference type="SMART" id="SM00147">
    <property type="entry name" value="RasGEF"/>
    <property type="match status" value="1"/>
</dbReference>
<dbReference type="AlphaFoldDB" id="A0A317WPP5"/>
<dbReference type="Gene3D" id="1.20.870.10">
    <property type="entry name" value="Son of sevenless (SoS) protein Chain: S domain 1"/>
    <property type="match status" value="1"/>
</dbReference>
<feature type="compositionally biased region" description="Basic and acidic residues" evidence="5">
    <location>
        <begin position="289"/>
        <end position="303"/>
    </location>
</feature>
<feature type="compositionally biased region" description="Polar residues" evidence="5">
    <location>
        <begin position="508"/>
        <end position="528"/>
    </location>
</feature>
<keyword evidence="1 4" id="KW-0728">SH3 domain</keyword>
<evidence type="ECO:0000256" key="3">
    <source>
        <dbReference type="PROSITE-ProRule" id="PRU00168"/>
    </source>
</evidence>
<dbReference type="Gene3D" id="1.10.840.10">
    <property type="entry name" value="Ras guanine-nucleotide exchange factors catalytic domain"/>
    <property type="match status" value="1"/>
</dbReference>
<evidence type="ECO:0000256" key="5">
    <source>
        <dbReference type="SAM" id="MobiDB-lite"/>
    </source>
</evidence>
<dbReference type="InterPro" id="IPR008937">
    <property type="entry name" value="Ras-like_GEF"/>
</dbReference>
<dbReference type="GeneID" id="37060992"/>
<feature type="region of interest" description="Disordered" evidence="5">
    <location>
        <begin position="281"/>
        <end position="303"/>
    </location>
</feature>
<accession>A0A317WPP5</accession>
<dbReference type="PROSITE" id="PS50212">
    <property type="entry name" value="RASGEF_NTER"/>
    <property type="match status" value="1"/>
</dbReference>
<dbReference type="PANTHER" id="PTHR23113:SF354">
    <property type="entry name" value="BUD SITE SELECTION PROTEIN 5"/>
    <property type="match status" value="1"/>
</dbReference>
<reference evidence="9 10" key="1">
    <citation type="submission" date="2016-12" db="EMBL/GenBank/DDBJ databases">
        <title>The genomes of Aspergillus section Nigri reveals drivers in fungal speciation.</title>
        <authorList>
            <consortium name="DOE Joint Genome Institute"/>
            <person name="Vesth T.C."/>
            <person name="Nybo J."/>
            <person name="Theobald S."/>
            <person name="Brandl J."/>
            <person name="Frisvad J.C."/>
            <person name="Nielsen K.F."/>
            <person name="Lyhne E.K."/>
            <person name="Kogle M.E."/>
            <person name="Kuo A."/>
            <person name="Riley R."/>
            <person name="Clum A."/>
            <person name="Nolan M."/>
            <person name="Lipzen A."/>
            <person name="Salamov A."/>
            <person name="Henrissat B."/>
            <person name="Wiebenga A."/>
            <person name="De Vries R.P."/>
            <person name="Grigoriev I.V."/>
            <person name="Mortensen U.H."/>
            <person name="Andersen M.R."/>
            <person name="Baker S.E."/>
        </authorList>
    </citation>
    <scope>NUCLEOTIDE SEQUENCE [LARGE SCALE GENOMIC DNA]</scope>
    <source>
        <strain evidence="9 10">CBS 117.55</strain>
    </source>
</reference>
<dbReference type="InterPro" id="IPR001452">
    <property type="entry name" value="SH3_domain"/>
</dbReference>
<feature type="region of interest" description="Disordered" evidence="5">
    <location>
        <begin position="497"/>
        <end position="580"/>
    </location>
</feature>
<evidence type="ECO:0000313" key="9">
    <source>
        <dbReference type="EMBL" id="PWY86260.1"/>
    </source>
</evidence>
<sequence length="1192" mass="132447">MDPMKRHIAPLKIEKGNFNFHTDRYHHAQHHLEMSPPLTPYNSKDNNMEPTETPRAVFHNYLRAFYPYHPSGNLSPSTVTLPLDQGDVILVHSVHTNGWADGTLLDTGARGWLPTNYCEAYDQQPMRPLLKALTDFWDIIRGGCGFPLNNAGNQDLVRGLIAGVRYLLQKSECLTRDCMLVTGHDGLRRNRKALLADLSSLVRTTKKFQEVGTGAAMQDDIDYMVDEMLLKAFRIVTRGVRFLDVWNEDVGLSRTIAELEQQSAQHQQDQVPLGTETCPIAEPAPSEADTERNESRLLNRSRLDMSRASTRLDDALPPRPVSVTTKRISISHRVSCSAPAAAVRNPNLASERLNAAYDAFLGVLGSFIGLHLHSRSSTELVVTTEQAVRSCRALLTVVEATCEHDPQGSGLLEHARDTMYERLSELVYAARDAFRPAHSPDDELVFLPDEGKRLVDAATDCVRAAGNCLAKARLMLEQCGDFELEAMPQDVAPVAPVAASPLPDANKTPKSPKTSTFAGDQPPRSQEASLRLPPPPIQIPKTNNRYSPPTPGLTEDNTPSSFQSFQSRGGAGTPVTANTDQSSFPSTFCTDQSSFPSTINTDMSSFPSTTNLCTSLDKLSFSSHDTQPIEATPHRDSQPKSEFGESFGRGVTSNGSSFTFNSRLRDSEMSGVSQTSTRATSPDIGNHYQVPSLKGSISHSTLAEENEETEANILEKTYAHELIFKDGAVMGGSLRALVEKLTAHQSTPDALFVSTFYLTFRLFATPLDFAETLVDRFNYIGDTPHAAGPVRLRVYNVFKGWLESHWRHDCDNNTLEYIVHFANTTLMYNLPSAGRRLAELAEKVSMVHGPVVPRLVSSMGKTNTATAQYVHPDTPLPPPILGKKEINLLKQWKNGDGTITILDFDPMELARQFTIKESRIFCTILPEELLATEWMKKSGSLAVNVRAMSTLSTDLAHLVADSILQLEEPKKRAAIIKHWVKIANKCLELSNYDSLMAIICSLNSSMISRLKRTWEVVSQKTKTILEFLRGIVDVSRNYAVLRQRLQNHVPPCLPFVGTYLTDLTFVDHGNQPLRNLPTDEGEMAVINFDKHVKTAKIISELQRFQIPYRLAEVPELQAWMQNELIRVRSSGEKGAQTFYRRSLVLEPREAPQQRNIQPESSSSSILENAKDKFDFLSWTHPSSKAKSVATNG</sequence>
<name>A0A317WPP5_9EURO</name>
<dbReference type="InterPro" id="IPR036964">
    <property type="entry name" value="RASGEF_cat_dom_sf"/>
</dbReference>
<dbReference type="PROSITE" id="PS50002">
    <property type="entry name" value="SH3"/>
    <property type="match status" value="1"/>
</dbReference>
<dbReference type="EMBL" id="MSFL01000008">
    <property type="protein sequence ID" value="PWY86260.1"/>
    <property type="molecule type" value="Genomic_DNA"/>
</dbReference>
<dbReference type="VEuPathDB" id="FungiDB:BO70DRAFT_224527"/>
<keyword evidence="10" id="KW-1185">Reference proteome</keyword>
<dbReference type="GO" id="GO:0005886">
    <property type="term" value="C:plasma membrane"/>
    <property type="evidence" value="ECO:0007669"/>
    <property type="project" value="TreeGrafter"/>
</dbReference>
<protein>
    <submittedName>
        <fullName evidence="9">Ras GEF</fullName>
    </submittedName>
</protein>
<proteinExistence type="predicted"/>
<evidence type="ECO:0000259" key="8">
    <source>
        <dbReference type="PROSITE" id="PS50212"/>
    </source>
</evidence>
<dbReference type="InterPro" id="IPR036028">
    <property type="entry name" value="SH3-like_dom_sf"/>
</dbReference>
<dbReference type="CDD" id="cd06224">
    <property type="entry name" value="REM"/>
    <property type="match status" value="1"/>
</dbReference>
<evidence type="ECO:0000259" key="7">
    <source>
        <dbReference type="PROSITE" id="PS50009"/>
    </source>
</evidence>
<dbReference type="InterPro" id="IPR000651">
    <property type="entry name" value="Ras-like_Gua-exchang_fac_N"/>
</dbReference>
<feature type="compositionally biased region" description="Basic and acidic residues" evidence="5">
    <location>
        <begin position="632"/>
        <end position="643"/>
    </location>
</feature>
<dbReference type="SMART" id="SM00229">
    <property type="entry name" value="RasGEFN"/>
    <property type="match status" value="1"/>
</dbReference>
<dbReference type="GO" id="GO:0005085">
    <property type="term" value="F:guanyl-nucleotide exchange factor activity"/>
    <property type="evidence" value="ECO:0007669"/>
    <property type="project" value="UniProtKB-KW"/>
</dbReference>
<comment type="caution">
    <text evidence="9">The sequence shown here is derived from an EMBL/GenBank/DDBJ whole genome shotgun (WGS) entry which is preliminary data.</text>
</comment>
<dbReference type="SUPFAM" id="SSF48366">
    <property type="entry name" value="Ras GEF"/>
    <property type="match status" value="1"/>
</dbReference>
<dbReference type="InterPro" id="IPR023578">
    <property type="entry name" value="Ras_GEF_dom_sf"/>
</dbReference>
<dbReference type="SMART" id="SM00326">
    <property type="entry name" value="SH3"/>
    <property type="match status" value="1"/>
</dbReference>
<dbReference type="Pfam" id="PF00618">
    <property type="entry name" value="RasGEF_N"/>
    <property type="match status" value="1"/>
</dbReference>
<dbReference type="RefSeq" id="XP_025400812.1">
    <property type="nucleotide sequence ID" value="XM_025538755.1"/>
</dbReference>
<feature type="compositionally biased region" description="Polar residues" evidence="5">
    <location>
        <begin position="670"/>
        <end position="680"/>
    </location>
</feature>
<dbReference type="Pfam" id="PF00617">
    <property type="entry name" value="RasGEF"/>
    <property type="match status" value="1"/>
</dbReference>